<dbReference type="InterPro" id="IPR029058">
    <property type="entry name" value="AB_hydrolase_fold"/>
</dbReference>
<feature type="signal peptide" evidence="1">
    <location>
        <begin position="1"/>
        <end position="24"/>
    </location>
</feature>
<reference evidence="2" key="1">
    <citation type="submission" date="2022-06" db="EMBL/GenBank/DDBJ databases">
        <title>Amycolatopsis iheyaensis sp. nov., a new species of the genus Amycolatopsis isolated from soil in Iheya island, Japan.</title>
        <authorList>
            <person name="Ngamcharungchit C."/>
            <person name="Kanto H."/>
            <person name="Take A."/>
            <person name="Intra B."/>
            <person name="Matsumoto A."/>
            <person name="Panbangred W."/>
            <person name="Inahashi Y."/>
        </authorList>
    </citation>
    <scope>NUCLEOTIDE SEQUENCE</scope>
    <source>
        <strain evidence="2">OK19-0408</strain>
    </source>
</reference>
<dbReference type="PANTHER" id="PTHR34853:SF1">
    <property type="entry name" value="LIPASE 5"/>
    <property type="match status" value="1"/>
</dbReference>
<dbReference type="GO" id="GO:0004806">
    <property type="term" value="F:triacylglycerol lipase activity"/>
    <property type="evidence" value="ECO:0007669"/>
    <property type="project" value="InterPro"/>
</dbReference>
<protein>
    <submittedName>
        <fullName evidence="2">Lipase family protein</fullName>
    </submittedName>
</protein>
<evidence type="ECO:0000256" key="1">
    <source>
        <dbReference type="SAM" id="SignalP"/>
    </source>
</evidence>
<dbReference type="Proteomes" id="UP001144096">
    <property type="component" value="Unassembled WGS sequence"/>
</dbReference>
<feature type="chain" id="PRO_5040898615" evidence="1">
    <location>
        <begin position="25"/>
        <end position="416"/>
    </location>
</feature>
<evidence type="ECO:0000313" key="2">
    <source>
        <dbReference type="EMBL" id="MCR6487739.1"/>
    </source>
</evidence>
<keyword evidence="1" id="KW-0732">Signal</keyword>
<name>A0A9X2NFF5_9PSEU</name>
<proteinExistence type="predicted"/>
<evidence type="ECO:0000313" key="3">
    <source>
        <dbReference type="Proteomes" id="UP001144096"/>
    </source>
</evidence>
<accession>A0A9X2NFF5</accession>
<comment type="caution">
    <text evidence="2">The sequence shown here is derived from an EMBL/GenBank/DDBJ whole genome shotgun (WGS) entry which is preliminary data.</text>
</comment>
<dbReference type="Gene3D" id="1.10.260.130">
    <property type="match status" value="1"/>
</dbReference>
<sequence length="416" mass="42952">MRHRRVLPVLLAVLLLAPGGAAWAEPVADPGTPGSVVPQEDPFYAPPAKLPGTPGALIRARPFTAYESVLVNVGRLIPIPARGWQLMYESRDAAGRPIAVTGSLFVPAAPWPARPIVAFTPGSVGPADTCAPSYALARGTEHESLLLTPLLAAGYAVVVPDFQGMGVPGGATYVTGRSEGHVTLDALRAAGQVRGASLSRTAQVAVSGYSQGGGAAAWAGQLKAEYAPELNLTAVAAGGVPGDLPDLLASLAGQPANLHLRVMILLGLHHARPDLPWSDLLTPLGGRKIAELETKCVVDPGFAGVFGADSTAAVFSGLTFPDIFVADPLTIPAWHSAAQASSPGGGRQAAPTLLYGSPADELVPYRIQREVFARYLGNGSAVTWQTTLPLPHAAADLAWAPVADAWLAARFGDGTR</sequence>
<gene>
    <name evidence="2" type="ORF">M8542_33435</name>
</gene>
<dbReference type="InterPro" id="IPR005152">
    <property type="entry name" value="Lipase_secreted"/>
</dbReference>
<dbReference type="PANTHER" id="PTHR34853">
    <property type="match status" value="1"/>
</dbReference>
<dbReference type="GO" id="GO:0016042">
    <property type="term" value="P:lipid catabolic process"/>
    <property type="evidence" value="ECO:0007669"/>
    <property type="project" value="InterPro"/>
</dbReference>
<dbReference type="AlphaFoldDB" id="A0A9X2NFF5"/>
<organism evidence="2 3">
    <name type="scientific">Amycolatopsis iheyensis</name>
    <dbReference type="NCBI Taxonomy" id="2945988"/>
    <lineage>
        <taxon>Bacteria</taxon>
        <taxon>Bacillati</taxon>
        <taxon>Actinomycetota</taxon>
        <taxon>Actinomycetes</taxon>
        <taxon>Pseudonocardiales</taxon>
        <taxon>Pseudonocardiaceae</taxon>
        <taxon>Amycolatopsis</taxon>
    </lineage>
</organism>
<dbReference type="EMBL" id="JAMXQV010000021">
    <property type="protein sequence ID" value="MCR6487739.1"/>
    <property type="molecule type" value="Genomic_DNA"/>
</dbReference>
<keyword evidence="3" id="KW-1185">Reference proteome</keyword>
<dbReference type="SUPFAM" id="SSF53474">
    <property type="entry name" value="alpha/beta-Hydrolases"/>
    <property type="match status" value="1"/>
</dbReference>
<dbReference type="RefSeq" id="WP_257924307.1">
    <property type="nucleotide sequence ID" value="NZ_JAMXQV010000021.1"/>
</dbReference>
<dbReference type="Pfam" id="PF03583">
    <property type="entry name" value="LIP"/>
    <property type="match status" value="1"/>
</dbReference>
<dbReference type="PIRSF" id="PIRSF029171">
    <property type="entry name" value="Esterase_LipA"/>
    <property type="match status" value="1"/>
</dbReference>
<dbReference type="Gene3D" id="3.40.50.1820">
    <property type="entry name" value="alpha/beta hydrolase"/>
    <property type="match status" value="1"/>
</dbReference>